<reference evidence="2 3" key="2">
    <citation type="submission" date="2014-09" db="EMBL/GenBank/DDBJ databases">
        <authorList>
            <consortium name="NBRP consortium"/>
            <person name="Sawabe T."/>
            <person name="Meirelles P."/>
            <person name="Nakanishi M."/>
            <person name="Sayaka M."/>
            <person name="Hattori M."/>
            <person name="Ohkuma M."/>
        </authorList>
    </citation>
    <scope>NUCLEOTIDE SEQUENCE [LARGE SCALE GENOMIC DNA]</scope>
    <source>
        <strain evidence="2 3">JCM 19240</strain>
    </source>
</reference>
<dbReference type="AlphaFoldDB" id="A0A090TE31"/>
<evidence type="ECO:0000313" key="2">
    <source>
        <dbReference type="EMBL" id="GAL37558.1"/>
    </source>
</evidence>
<dbReference type="NCBIfam" id="TIGR03728">
    <property type="entry name" value="glyco_access_1"/>
    <property type="match status" value="1"/>
</dbReference>
<sequence length="295" mass="34741">MTYIKSIYRWFIRKFNTKVLPSFVKSPKVISREQTVKRIHGSGLSISRFGDGEFRIIYGKSISFQEYDSRLKSRLIEVIKSKNQRHMVCIPDVFSSLDKFNENAKFFWSEYVSYHRYKIYSLLTRRFIYGDSLVTRPYMDRIDKDKSYLHFKNLMSIWRDKDLLIVEGRYSRLGVGNDLFAESKSIKRILCPEQNCFSYYDNILASVLDESRERLVLIALGPTATVLAYDLCLKGVQALDIGHLDVEYEWMKMRAIVKAPIPNKYVNETVATNKIKYPEDSRYREQIVFEVEGNE</sequence>
<reference evidence="2 3" key="1">
    <citation type="submission" date="2014-09" db="EMBL/GenBank/DDBJ databases">
        <title>Vibrio maritimus JCM 19240. (C210) whole genome shotgun sequence.</title>
        <authorList>
            <person name="Sawabe T."/>
            <person name="Meirelles P."/>
            <person name="Nakanishi M."/>
            <person name="Sayaka M."/>
            <person name="Hattori M."/>
            <person name="Ohkuma M."/>
        </authorList>
    </citation>
    <scope>NUCLEOTIDE SEQUENCE [LARGE SCALE GENOMIC DNA]</scope>
    <source>
        <strain evidence="2 3">JCM 19240</strain>
    </source>
</reference>
<dbReference type="InterPro" id="IPR014869">
    <property type="entry name" value="GT-D"/>
</dbReference>
<feature type="domain" description="Glycosyltransferase GT-D fold" evidence="1">
    <location>
        <begin position="46"/>
        <end position="268"/>
    </location>
</feature>
<dbReference type="OrthoDB" id="796510at2"/>
<name>A0A090TE31_9VIBR</name>
<evidence type="ECO:0000259" key="1">
    <source>
        <dbReference type="Pfam" id="PF08759"/>
    </source>
</evidence>
<dbReference type="Proteomes" id="UP000029224">
    <property type="component" value="Unassembled WGS sequence"/>
</dbReference>
<proteinExistence type="predicted"/>
<dbReference type="Pfam" id="PF08759">
    <property type="entry name" value="GT-D"/>
    <property type="match status" value="1"/>
</dbReference>
<evidence type="ECO:0000313" key="3">
    <source>
        <dbReference type="Proteomes" id="UP000029224"/>
    </source>
</evidence>
<keyword evidence="3" id="KW-1185">Reference proteome</keyword>
<dbReference type="EMBL" id="BBMT01000018">
    <property type="protein sequence ID" value="GAL37558.1"/>
    <property type="molecule type" value="Genomic_DNA"/>
</dbReference>
<accession>A0A090TE31</accession>
<protein>
    <submittedName>
        <fullName evidence="2">Glycosyltransferase family 8</fullName>
    </submittedName>
</protein>
<gene>
    <name evidence="2" type="ORF">JCM19240_705</name>
</gene>
<comment type="caution">
    <text evidence="2">The sequence shown here is derived from an EMBL/GenBank/DDBJ whole genome shotgun (WGS) entry which is preliminary data.</text>
</comment>
<organism evidence="2 3">
    <name type="scientific">Vibrio maritimus</name>
    <dbReference type="NCBI Taxonomy" id="990268"/>
    <lineage>
        <taxon>Bacteria</taxon>
        <taxon>Pseudomonadati</taxon>
        <taxon>Pseudomonadota</taxon>
        <taxon>Gammaproteobacteria</taxon>
        <taxon>Vibrionales</taxon>
        <taxon>Vibrionaceae</taxon>
        <taxon>Vibrio</taxon>
    </lineage>
</organism>
<keyword evidence="2" id="KW-0808">Transferase</keyword>
<dbReference type="GO" id="GO:0016740">
    <property type="term" value="F:transferase activity"/>
    <property type="evidence" value="ECO:0007669"/>
    <property type="project" value="UniProtKB-KW"/>
</dbReference>